<organism evidence="2 3">
    <name type="scientific">Cardiobacterium hominis (strain ATCC 15826 / DSM 8339 / NCTC 10426 / 6573)</name>
    <dbReference type="NCBI Taxonomy" id="638300"/>
    <lineage>
        <taxon>Bacteria</taxon>
        <taxon>Pseudomonadati</taxon>
        <taxon>Pseudomonadota</taxon>
        <taxon>Gammaproteobacteria</taxon>
        <taxon>Cardiobacteriales</taxon>
        <taxon>Cardiobacteriaceae</taxon>
        <taxon>Cardiobacterium</taxon>
    </lineage>
</organism>
<dbReference type="InterPro" id="IPR001610">
    <property type="entry name" value="PAC"/>
</dbReference>
<reference evidence="2 3" key="1">
    <citation type="submission" date="2009-08" db="EMBL/GenBank/DDBJ databases">
        <authorList>
            <person name="Qin X."/>
            <person name="Bachman B."/>
            <person name="Battles P."/>
            <person name="Bell A."/>
            <person name="Bess C."/>
            <person name="Bickham C."/>
            <person name="Chaboub L."/>
            <person name="Chen D."/>
            <person name="Coyle M."/>
            <person name="Deiros D.R."/>
            <person name="Dinh H."/>
            <person name="Forbes L."/>
            <person name="Fowler G."/>
            <person name="Francisco L."/>
            <person name="Fu Q."/>
            <person name="Gubbala S."/>
            <person name="Hale W."/>
            <person name="Han Y."/>
            <person name="Hemphill L."/>
            <person name="Highlander S.K."/>
            <person name="Hirani K."/>
            <person name="Hogues M."/>
            <person name="Jackson L."/>
            <person name="Jakkamsetti A."/>
            <person name="Javaid M."/>
            <person name="Jiang H."/>
            <person name="Korchina V."/>
            <person name="Kovar C."/>
            <person name="Lara F."/>
            <person name="Lee S."/>
            <person name="Mata R."/>
            <person name="Mathew T."/>
            <person name="Moen C."/>
            <person name="Morales K."/>
            <person name="Munidasa M."/>
            <person name="Nazareth L."/>
            <person name="Ngo R."/>
            <person name="Nguyen L."/>
            <person name="Okwuonu G."/>
            <person name="Ongeri F."/>
            <person name="Patil S."/>
            <person name="Petrosino J."/>
            <person name="Pham C."/>
            <person name="Pham P."/>
            <person name="Pu L.-L."/>
            <person name="Puazo M."/>
            <person name="Raj R."/>
            <person name="Reid J."/>
            <person name="Rouhana J."/>
            <person name="Saada N."/>
            <person name="Shang Y."/>
            <person name="Simmons D."/>
            <person name="Thornton R."/>
            <person name="Warren J."/>
            <person name="Weissenberger G."/>
            <person name="Zhang J."/>
            <person name="Zhang L."/>
            <person name="Zhou C."/>
            <person name="Zhu D."/>
            <person name="Muzny D."/>
            <person name="Worley K."/>
            <person name="Gibbs R."/>
        </authorList>
    </citation>
    <scope>NUCLEOTIDE SEQUENCE [LARGE SCALE GENOMIC DNA]</scope>
    <source>
        <strain evidence="3">ATCC 15826 / DSM 8339 / NCTC 10426 / 6573</strain>
    </source>
</reference>
<accession>C8NAS5</accession>
<dbReference type="EMBL" id="ACKY01000095">
    <property type="protein sequence ID" value="EEV88296.1"/>
    <property type="molecule type" value="Genomic_DNA"/>
</dbReference>
<keyword evidence="3" id="KW-1185">Reference proteome</keyword>
<dbReference type="InterPro" id="IPR000014">
    <property type="entry name" value="PAS"/>
</dbReference>
<comment type="caution">
    <text evidence="2">The sequence shown here is derived from an EMBL/GenBank/DDBJ whole genome shotgun (WGS) entry which is preliminary data.</text>
</comment>
<gene>
    <name evidence="2" type="primary">aer2</name>
    <name evidence="2" type="ORF">HMPREF0198_1603</name>
</gene>
<dbReference type="GeneID" id="84790487"/>
<proteinExistence type="predicted"/>
<evidence type="ECO:0000313" key="2">
    <source>
        <dbReference type="EMBL" id="EEV88296.1"/>
    </source>
</evidence>
<dbReference type="STRING" id="2718.CHUV0807_1321"/>
<dbReference type="SUPFAM" id="SSF55785">
    <property type="entry name" value="PYP-like sensor domain (PAS domain)"/>
    <property type="match status" value="1"/>
</dbReference>
<dbReference type="AlphaFoldDB" id="C8NAS5"/>
<dbReference type="RefSeq" id="WP_004141369.1">
    <property type="nucleotide sequence ID" value="NZ_GG694027.1"/>
</dbReference>
<dbReference type="PROSITE" id="PS50112">
    <property type="entry name" value="PAS"/>
    <property type="match status" value="1"/>
</dbReference>
<dbReference type="CDD" id="cd00130">
    <property type="entry name" value="PAS"/>
    <property type="match status" value="1"/>
</dbReference>
<dbReference type="InterPro" id="IPR013655">
    <property type="entry name" value="PAS_fold_3"/>
</dbReference>
<protein>
    <submittedName>
        <fullName evidence="2">PAS domain S-box protein</fullName>
    </submittedName>
</protein>
<dbReference type="Proteomes" id="UP000004870">
    <property type="component" value="Unassembled WGS sequence"/>
</dbReference>
<dbReference type="NCBIfam" id="TIGR00229">
    <property type="entry name" value="sensory_box"/>
    <property type="match status" value="1"/>
</dbReference>
<evidence type="ECO:0000313" key="3">
    <source>
        <dbReference type="Proteomes" id="UP000004870"/>
    </source>
</evidence>
<dbReference type="HOGENOM" id="CLU_097884_2_0_6"/>
<sequence>MHSPLPNMAKPSGKSTRHEMEYYDGHRRIVYTVDEGYSQNDGTILISRTDANGIITHANRVFVEVSGYSQRELIGAPHYIIRHPDMPKAAFKDLWDTILKGEEWHGYVKNLRKDGRYYWVYATAAPIISNGMFVGSTSVRRKVDDQTIAQYEAQYREMRKHEELFGFEPEEEKAAAGVGLLGKLFAKKK</sequence>
<dbReference type="SMART" id="SM00086">
    <property type="entry name" value="PAC"/>
    <property type="match status" value="1"/>
</dbReference>
<dbReference type="Gene3D" id="3.30.450.20">
    <property type="entry name" value="PAS domain"/>
    <property type="match status" value="1"/>
</dbReference>
<evidence type="ECO:0000259" key="1">
    <source>
        <dbReference type="PROSITE" id="PS50112"/>
    </source>
</evidence>
<dbReference type="InterPro" id="IPR035965">
    <property type="entry name" value="PAS-like_dom_sf"/>
</dbReference>
<feature type="domain" description="PAS" evidence="1">
    <location>
        <begin position="50"/>
        <end position="85"/>
    </location>
</feature>
<name>C8NAS5_CARH6</name>
<dbReference type="OrthoDB" id="6433966at2"/>
<dbReference type="Pfam" id="PF08447">
    <property type="entry name" value="PAS_3"/>
    <property type="match status" value="1"/>
</dbReference>